<dbReference type="PIRSF" id="PIRSF003230">
    <property type="entry name" value="YbgC"/>
    <property type="match status" value="1"/>
</dbReference>
<dbReference type="InterPro" id="IPR029069">
    <property type="entry name" value="HotDog_dom_sf"/>
</dbReference>
<accession>A0A5C6X5D1</accession>
<keyword evidence="2" id="KW-0378">Hydrolase</keyword>
<dbReference type="EMBL" id="VOSM01000004">
    <property type="protein sequence ID" value="TXD37109.1"/>
    <property type="molecule type" value="Genomic_DNA"/>
</dbReference>
<dbReference type="Pfam" id="PF13279">
    <property type="entry name" value="4HBT_2"/>
    <property type="match status" value="1"/>
</dbReference>
<organism evidence="3 4">
    <name type="scientific">Lujinxingia vulgaris</name>
    <dbReference type="NCBI Taxonomy" id="2600176"/>
    <lineage>
        <taxon>Bacteria</taxon>
        <taxon>Deltaproteobacteria</taxon>
        <taxon>Bradymonadales</taxon>
        <taxon>Lujinxingiaceae</taxon>
        <taxon>Lujinxingia</taxon>
    </lineage>
</organism>
<dbReference type="PANTHER" id="PTHR31793">
    <property type="entry name" value="4-HYDROXYBENZOYL-COA THIOESTERASE FAMILY MEMBER"/>
    <property type="match status" value="1"/>
</dbReference>
<dbReference type="InterPro" id="IPR050563">
    <property type="entry name" value="4-hydroxybenzoyl-CoA_TE"/>
</dbReference>
<dbReference type="AlphaFoldDB" id="A0A5C6X5D1"/>
<reference evidence="3 4" key="1">
    <citation type="submission" date="2019-08" db="EMBL/GenBank/DDBJ databases">
        <title>Bradymonadales sp. TMQ4.</title>
        <authorList>
            <person name="Liang Q."/>
        </authorList>
    </citation>
    <scope>NUCLEOTIDE SEQUENCE [LARGE SCALE GENOMIC DNA]</scope>
    <source>
        <strain evidence="3 4">TMQ4</strain>
    </source>
</reference>
<keyword evidence="4" id="KW-1185">Reference proteome</keyword>
<gene>
    <name evidence="3" type="ORF">FRC98_10250</name>
</gene>
<evidence type="ECO:0000256" key="2">
    <source>
        <dbReference type="ARBA" id="ARBA00022801"/>
    </source>
</evidence>
<dbReference type="GO" id="GO:0047617">
    <property type="term" value="F:fatty acyl-CoA hydrolase activity"/>
    <property type="evidence" value="ECO:0007669"/>
    <property type="project" value="TreeGrafter"/>
</dbReference>
<dbReference type="Gene3D" id="3.10.129.10">
    <property type="entry name" value="Hotdog Thioesterase"/>
    <property type="match status" value="1"/>
</dbReference>
<evidence type="ECO:0000256" key="1">
    <source>
        <dbReference type="ARBA" id="ARBA00005953"/>
    </source>
</evidence>
<evidence type="ECO:0000313" key="4">
    <source>
        <dbReference type="Proteomes" id="UP000321412"/>
    </source>
</evidence>
<comment type="similarity">
    <text evidence="1">Belongs to the 4-hydroxybenzoyl-CoA thioesterase family.</text>
</comment>
<comment type="caution">
    <text evidence="3">The sequence shown here is derived from an EMBL/GenBank/DDBJ whole genome shotgun (WGS) entry which is preliminary data.</text>
</comment>
<name>A0A5C6X5D1_9DELT</name>
<dbReference type="CDD" id="cd00586">
    <property type="entry name" value="4HBT"/>
    <property type="match status" value="1"/>
</dbReference>
<proteinExistence type="inferred from homology"/>
<dbReference type="Proteomes" id="UP000321412">
    <property type="component" value="Unassembled WGS sequence"/>
</dbReference>
<dbReference type="OrthoDB" id="9799036at2"/>
<protein>
    <submittedName>
        <fullName evidence="3">Acyl-CoA thioesterase</fullName>
    </submittedName>
</protein>
<dbReference type="SUPFAM" id="SSF54637">
    <property type="entry name" value="Thioesterase/thiol ester dehydrase-isomerase"/>
    <property type="match status" value="1"/>
</dbReference>
<sequence>MALFNVFKRNATFGSGCHDVNASNPFSTTLRVRGYELDVFGHVNNAVYLNYFEHCRWEAFGQLGGDVRKSDAQMVVRKLSVEYMAAAFLFDEIEVSLWIERLGRTSATFGQSLRRISDGQVLATAEFVMVTIDATGRPVEVPQWLREQHQP</sequence>
<dbReference type="InterPro" id="IPR006684">
    <property type="entry name" value="YbgC/YbaW"/>
</dbReference>
<dbReference type="NCBIfam" id="TIGR00051">
    <property type="entry name" value="YbgC/FadM family acyl-CoA thioesterase"/>
    <property type="match status" value="1"/>
</dbReference>
<evidence type="ECO:0000313" key="3">
    <source>
        <dbReference type="EMBL" id="TXD37109.1"/>
    </source>
</evidence>
<dbReference type="PANTHER" id="PTHR31793:SF27">
    <property type="entry name" value="NOVEL THIOESTERASE SUPERFAMILY DOMAIN AND SAPOSIN A-TYPE DOMAIN CONTAINING PROTEIN (0610012H03RIK)"/>
    <property type="match status" value="1"/>
</dbReference>